<keyword evidence="3" id="KW-0012">Acyltransferase</keyword>
<dbReference type="EMBL" id="FRDI01000019">
    <property type="protein sequence ID" value="SHN72982.1"/>
    <property type="molecule type" value="Genomic_DNA"/>
</dbReference>
<gene>
    <name evidence="4" type="ORF">SAMN02745728_02368</name>
</gene>
<evidence type="ECO:0000313" key="4">
    <source>
        <dbReference type="EMBL" id="SHN72982.1"/>
    </source>
</evidence>
<evidence type="ECO:0000256" key="2">
    <source>
        <dbReference type="ARBA" id="ARBA00022679"/>
    </source>
</evidence>
<evidence type="ECO:0000313" key="5">
    <source>
        <dbReference type="Proteomes" id="UP000186469"/>
    </source>
</evidence>
<dbReference type="CDD" id="cd04647">
    <property type="entry name" value="LbH_MAT_like"/>
    <property type="match status" value="1"/>
</dbReference>
<dbReference type="PANTHER" id="PTHR43300">
    <property type="entry name" value="ACETYLTRANSFERASE"/>
    <property type="match status" value="1"/>
</dbReference>
<reference evidence="4 5" key="1">
    <citation type="submission" date="2016-12" db="EMBL/GenBank/DDBJ databases">
        <authorList>
            <person name="Song W.-J."/>
            <person name="Kurnit D.M."/>
        </authorList>
    </citation>
    <scope>NUCLEOTIDE SEQUENCE [LARGE SCALE GENOMIC DNA]</scope>
    <source>
        <strain evidence="4 5">DSM 11393</strain>
    </source>
</reference>
<comment type="similarity">
    <text evidence="1">Belongs to the transferase hexapeptide repeat family.</text>
</comment>
<dbReference type="RefSeq" id="WP_072698028.1">
    <property type="nucleotide sequence ID" value="NZ_FRDI01000019.1"/>
</dbReference>
<dbReference type="InterPro" id="IPR050179">
    <property type="entry name" value="Trans_hexapeptide_repeat"/>
</dbReference>
<proteinExistence type="inferred from homology"/>
<sequence length="182" mass="20136">MSSFYSLDELKTLGFKSIGNNVLLSKKASFYSPETISFGDNVRVDDFCVLSGEITTGNYVHISAYVACYAKAGLRIGNFCGISPRSSIYTVSDDFSGEYMISPMVPDNLTKLRQGRVVLENYTQLGANSIVMPGVKLKEGAVSGAFSLVLKDLDEWTINFGIPCKFYQHRKKDIIKLSEKIL</sequence>
<protein>
    <submittedName>
        <fullName evidence="4">Galactoside O-acetyltransferase</fullName>
    </submittedName>
</protein>
<keyword evidence="2 4" id="KW-0808">Transferase</keyword>
<dbReference type="GO" id="GO:0016746">
    <property type="term" value="F:acyltransferase activity"/>
    <property type="evidence" value="ECO:0007669"/>
    <property type="project" value="UniProtKB-KW"/>
</dbReference>
<dbReference type="SUPFAM" id="SSF51161">
    <property type="entry name" value="Trimeric LpxA-like enzymes"/>
    <property type="match status" value="1"/>
</dbReference>
<evidence type="ECO:0000256" key="1">
    <source>
        <dbReference type="ARBA" id="ARBA00007274"/>
    </source>
</evidence>
<dbReference type="STRING" id="1121455.SAMN02745728_02368"/>
<organism evidence="4 5">
    <name type="scientific">Desulfovibrio litoralis DSM 11393</name>
    <dbReference type="NCBI Taxonomy" id="1121455"/>
    <lineage>
        <taxon>Bacteria</taxon>
        <taxon>Pseudomonadati</taxon>
        <taxon>Thermodesulfobacteriota</taxon>
        <taxon>Desulfovibrionia</taxon>
        <taxon>Desulfovibrionales</taxon>
        <taxon>Desulfovibrionaceae</taxon>
        <taxon>Desulfovibrio</taxon>
    </lineage>
</organism>
<dbReference type="AlphaFoldDB" id="A0A1M7TQH4"/>
<dbReference type="OrthoDB" id="272049at2"/>
<evidence type="ECO:0000256" key="3">
    <source>
        <dbReference type="ARBA" id="ARBA00023315"/>
    </source>
</evidence>
<dbReference type="Gene3D" id="2.160.10.10">
    <property type="entry name" value="Hexapeptide repeat proteins"/>
    <property type="match status" value="1"/>
</dbReference>
<name>A0A1M7TQH4_9BACT</name>
<accession>A0A1M7TQH4</accession>
<dbReference type="Proteomes" id="UP000186469">
    <property type="component" value="Unassembled WGS sequence"/>
</dbReference>
<keyword evidence="5" id="KW-1185">Reference proteome</keyword>
<dbReference type="PANTHER" id="PTHR43300:SF12">
    <property type="entry name" value="CHLORAMPHENICOL ACETYLTRANSFERASE"/>
    <property type="match status" value="1"/>
</dbReference>
<dbReference type="InterPro" id="IPR011004">
    <property type="entry name" value="Trimer_LpxA-like_sf"/>
</dbReference>